<evidence type="ECO:0000313" key="1">
    <source>
        <dbReference type="EMBL" id="OTA05567.1"/>
    </source>
</evidence>
<name>A0A2H2ZD77_TRIPA</name>
<dbReference type="AlphaFoldDB" id="A0A2H2ZD77"/>
<dbReference type="PANTHER" id="PTHR40619:SF3">
    <property type="entry name" value="FUNGAL STAND N-TERMINAL GOODBYE DOMAIN-CONTAINING PROTEIN"/>
    <property type="match status" value="1"/>
</dbReference>
<dbReference type="OrthoDB" id="5419927at2759"/>
<organism evidence="1 2">
    <name type="scientific">Trichoderma parareesei</name>
    <name type="common">Filamentous fungus</name>
    <dbReference type="NCBI Taxonomy" id="858221"/>
    <lineage>
        <taxon>Eukaryota</taxon>
        <taxon>Fungi</taxon>
        <taxon>Dikarya</taxon>
        <taxon>Ascomycota</taxon>
        <taxon>Pezizomycotina</taxon>
        <taxon>Sordariomycetes</taxon>
        <taxon>Hypocreomycetidae</taxon>
        <taxon>Hypocreales</taxon>
        <taxon>Hypocreaceae</taxon>
        <taxon>Trichoderma</taxon>
    </lineage>
</organism>
<evidence type="ECO:0000313" key="2">
    <source>
        <dbReference type="Proteomes" id="UP000219286"/>
    </source>
</evidence>
<comment type="caution">
    <text evidence="1">The sequence shown here is derived from an EMBL/GenBank/DDBJ whole genome shotgun (WGS) entry which is preliminary data.</text>
</comment>
<dbReference type="PANTHER" id="PTHR40619">
    <property type="entry name" value="FUNGAL STAND N-TERMINAL GOODBYE DOMAIN-CONTAINING PROTEIN"/>
    <property type="match status" value="1"/>
</dbReference>
<dbReference type="Proteomes" id="UP000219286">
    <property type="component" value="Unassembled WGS sequence"/>
</dbReference>
<sequence length="533" mass="61326">MTLLQLTRQMVKLILAQKMLPTTRGSIYLIVERLSNNEAKKSKDEFVNILLAWDQEHDRIETSQGHKPHGVLFKSKSDLLAQVRSNISGTHSWDEVFEVLREAEEAYKSPTGFKAAHKWFRKAADKSEVVEPFLDLIPSFEFSSVICGGIKFILRAYTASKKFREEAFELIDRLPEKVEITGQYLELYKDDAQLQVASYRLFCDILSAIQSNLYWLIKDHTFEWLKPLLQQSRYNCKIKEKIIELGQSSAHVEGIVRLCNSKRLRNVSDGVGKIRQDTAWIRRILATFMRGLCQQAKWYLELKQYRNDHAKQRIQEEPEETISRSELLLLLDLDAMTIQSAHKNALERILRNGLAMDAEEQKRVEWLMANESIGRWFNSTRPRKLLVNGFGSLDRITPMSFFCAMLIQILSSIGSVILLSHFCGLEMPEVGSNGPKDRRTSGLLKSLLVQLVAQWETSNITCFDHDFLDTLKATSPGPEFNYIPLQQLAWIVLEVEVGRGKAVNLGVKNTEWILKYWAYAMDSMKERTTPNTL</sequence>
<dbReference type="EMBL" id="LFMI01000612">
    <property type="protein sequence ID" value="OTA05567.1"/>
    <property type="molecule type" value="Genomic_DNA"/>
</dbReference>
<gene>
    <name evidence="1" type="ORF">A9Z42_0062450</name>
</gene>
<keyword evidence="2" id="KW-1185">Reference proteome</keyword>
<proteinExistence type="predicted"/>
<accession>A0A2H2ZD77</accession>
<reference evidence="1 2" key="1">
    <citation type="journal article" date="2015" name="Genome Announc.">
        <title>Genome sequence and annotation of Trichoderma parareesei, the ancestor of the cellulase producer Trichoderma reesei.</title>
        <authorList>
            <person name="Yang D."/>
            <person name="Pomraning K."/>
            <person name="Kopchinskiy A."/>
            <person name="Karimi Aghcheh R."/>
            <person name="Atanasova L."/>
            <person name="Chenthamara K."/>
            <person name="Baker S.E."/>
            <person name="Zhang R."/>
            <person name="Shen Q."/>
            <person name="Freitag M."/>
            <person name="Kubicek C.P."/>
            <person name="Druzhinina I.S."/>
        </authorList>
    </citation>
    <scope>NUCLEOTIDE SEQUENCE [LARGE SCALE GENOMIC DNA]</scope>
    <source>
        <strain evidence="1 2">CBS 125925</strain>
    </source>
</reference>
<protein>
    <submittedName>
        <fullName evidence="1">Uncharacterized protein</fullName>
    </submittedName>
</protein>